<dbReference type="InterPro" id="IPR001680">
    <property type="entry name" value="WD40_rpt"/>
</dbReference>
<dbReference type="Pfam" id="PF00069">
    <property type="entry name" value="Pkinase"/>
    <property type="match status" value="2"/>
</dbReference>
<name>A0A432MNX0_9BACT</name>
<dbReference type="InterPro" id="IPR011047">
    <property type="entry name" value="Quinoprotein_ADH-like_sf"/>
</dbReference>
<reference evidence="9 10" key="2">
    <citation type="submission" date="2019-01" db="EMBL/GenBank/DDBJ databases">
        <title>Tautonia sociabilis, a novel thermotolerant planctomycete of Isosphaeraceae family, isolated from a 4000 m deep subterranean habitat.</title>
        <authorList>
            <person name="Kovaleva O.L."/>
            <person name="Elcheninov A.G."/>
            <person name="Van Heerden E."/>
            <person name="Toshchakov S.V."/>
            <person name="Novikov A."/>
            <person name="Bonch-Osmolovskaya E.A."/>
            <person name="Kublanov I.V."/>
        </authorList>
    </citation>
    <scope>NUCLEOTIDE SEQUENCE [LARGE SCALE GENOMIC DNA]</scope>
    <source>
        <strain evidence="9 10">GM2012</strain>
    </source>
</reference>
<keyword evidence="3" id="KW-0418">Kinase</keyword>
<dbReference type="PANTHER" id="PTHR43289">
    <property type="entry name" value="MITOGEN-ACTIVATED PROTEIN KINASE KINASE KINASE 20-RELATED"/>
    <property type="match status" value="1"/>
</dbReference>
<evidence type="ECO:0000256" key="1">
    <source>
        <dbReference type="ARBA" id="ARBA00022679"/>
    </source>
</evidence>
<dbReference type="SUPFAM" id="SSF82171">
    <property type="entry name" value="DPP6 N-terminal domain-like"/>
    <property type="match status" value="1"/>
</dbReference>
<dbReference type="PROSITE" id="PS50082">
    <property type="entry name" value="WD_REPEATS_2"/>
    <property type="match status" value="1"/>
</dbReference>
<evidence type="ECO:0000256" key="4">
    <source>
        <dbReference type="ARBA" id="ARBA00022840"/>
    </source>
</evidence>
<feature type="coiled-coil region" evidence="6">
    <location>
        <begin position="546"/>
        <end position="594"/>
    </location>
</feature>
<evidence type="ECO:0000256" key="5">
    <source>
        <dbReference type="PROSITE-ProRule" id="PRU00221"/>
    </source>
</evidence>
<evidence type="ECO:0000313" key="9">
    <source>
        <dbReference type="EMBL" id="RUL88806.1"/>
    </source>
</evidence>
<dbReference type="CDD" id="cd14014">
    <property type="entry name" value="STKc_PknB_like"/>
    <property type="match status" value="1"/>
</dbReference>
<dbReference type="Pfam" id="PF00400">
    <property type="entry name" value="WD40"/>
    <property type="match status" value="3"/>
</dbReference>
<evidence type="ECO:0000256" key="7">
    <source>
        <dbReference type="SAM" id="MobiDB-lite"/>
    </source>
</evidence>
<dbReference type="InterPro" id="IPR015943">
    <property type="entry name" value="WD40/YVTN_repeat-like_dom_sf"/>
</dbReference>
<accession>A0A432MNX0</accession>
<dbReference type="PANTHER" id="PTHR43289:SF6">
    <property type="entry name" value="SERINE_THREONINE-PROTEIN KINASE NEKL-3"/>
    <property type="match status" value="1"/>
</dbReference>
<feature type="region of interest" description="Disordered" evidence="7">
    <location>
        <begin position="1"/>
        <end position="58"/>
    </location>
</feature>
<comment type="caution">
    <text evidence="9">The sequence shown here is derived from an EMBL/GenBank/DDBJ whole genome shotgun (WGS) entry which is preliminary data.</text>
</comment>
<dbReference type="Gene3D" id="3.30.200.20">
    <property type="entry name" value="Phosphorylase Kinase, domain 1"/>
    <property type="match status" value="1"/>
</dbReference>
<keyword evidence="4" id="KW-0067">ATP-binding</keyword>
<proteinExistence type="predicted"/>
<evidence type="ECO:0000259" key="8">
    <source>
        <dbReference type="PROSITE" id="PS50011"/>
    </source>
</evidence>
<dbReference type="Gene3D" id="1.10.510.10">
    <property type="entry name" value="Transferase(Phosphotransferase) domain 1"/>
    <property type="match status" value="1"/>
</dbReference>
<feature type="compositionally biased region" description="Low complexity" evidence="7">
    <location>
        <begin position="148"/>
        <end position="160"/>
    </location>
</feature>
<organism evidence="9 10">
    <name type="scientific">Tautonia sociabilis</name>
    <dbReference type="NCBI Taxonomy" id="2080755"/>
    <lineage>
        <taxon>Bacteria</taxon>
        <taxon>Pseudomonadati</taxon>
        <taxon>Planctomycetota</taxon>
        <taxon>Planctomycetia</taxon>
        <taxon>Isosphaerales</taxon>
        <taxon>Isosphaeraceae</taxon>
        <taxon>Tautonia</taxon>
    </lineage>
</organism>
<feature type="domain" description="Protein kinase" evidence="8">
    <location>
        <begin position="184"/>
        <end position="500"/>
    </location>
</feature>
<keyword evidence="5" id="KW-0853">WD repeat</keyword>
<keyword evidence="2" id="KW-0547">Nucleotide-binding</keyword>
<feature type="region of interest" description="Disordered" evidence="7">
    <location>
        <begin position="800"/>
        <end position="820"/>
    </location>
</feature>
<sequence length="1308" mass="138009">MVEGPPGRDREPPACPPEARGVTSDEPIDPGATTGGPDPQEAGPLPAAGDADAMSDADDDAARSALFTTIATIADLITPAQRDAALSTWAANPARSIGEVLLGQGVLDKTGLEAVETMVEAVLSRHGGDPSQSLLALSTPEDDRRADSSSVVPASAPADPNETTVSGLDARGDDSDARPTGPRFRFLRPHARGGLGEVHVAMDGELDREVALKEIRHRFADDPASRARFLVEAKITGNLEHPGIVPVYGLGRHADGRPYYAMRFVRGESLKDAIERFHRGEARPKSPGDREVRLRKLIVRFLAVCDAVEYAHSRGVIHRDIKPANILLGPYGETLLVDWGLAKPIGAPGREESIPVATGEGPEPGPDLDATVAGTPPPTPVLAVGSNASDHTRPGSAVGTPHYMPPEQARGELDRLGPSSDVYSLGATLYALITGCAPVDGQDLKTVIDRVKAGQLVPARARDRTVDPALEAICSKAMATDPGDRYPSARALADDLECWLADEPVSARREPALARLGRWARRHKPWVAGGAAALLVGLASLGLVAKARLDREAARLDRAKALAEALASNMEAERAQAQAKAAALETRSAQQAERMQRYYALVDRLRRRAADPRPGWTFDALDELRQASSLRADAGDDAGETLRTLAAAALADFDARPSIPLSPGLNPSCVAFSPDGGTIALGEFKAQAYLSCSVALLDPGSGSVSRRLSFPPSIPFQIRSRVQDGSRRLAFGPEGRWLAVGTRSGMVHLWDLSRDAPRPLHSWEAHPEEVEGLAFGAAVADEGQVPALFSCGKDGSLRRWSLAEGSPPPDSPADSFEPGPRVRDVAFHEEAGLACLSDGTLYRLDPETLDPIAEFPGIEGSLLAWSPDGLTLAAGSGRELVLVSAQDGQAFRRLVDPAISAAHRGSPSGLRFHPSGSVLVSSCSSDDDRRIKFWDTSTGRLLGSHHDAEGAGYGPIDVAFDPRGGLLLATSHDRALTFDLREHPAFEAVALSPSPTLALAVSPDGRVLARLSQAGESIRVDVRELPSGTPRWSVDAPADPSGSGGVPSLIFAPGGDRLASCGEGPGAFLWDIGTPEPSRIFEVPSAGSLRFSEDGRRLWALVDGGERLVSWKLDGDGRSLSWSDTAAAILRGLDELTSLEVADPDLLVGGRDGLTRALRREGDSLSLAFQWDHHDGPVNALAVLPGVGLAAAGTLGGSIILFRPSDRRDGSTIADAHPEGVSRLAFAPDGSILASGGVDGRVRLWSLKGETLQPIASLGPASGPIRALGFLPDGSSLAASADGERAIRLWRLDRLRASWEDLGLDFGD</sequence>
<dbReference type="GO" id="GO:0005524">
    <property type="term" value="F:ATP binding"/>
    <property type="evidence" value="ECO:0007669"/>
    <property type="project" value="UniProtKB-KW"/>
</dbReference>
<dbReference type="InterPro" id="IPR008271">
    <property type="entry name" value="Ser/Thr_kinase_AS"/>
</dbReference>
<feature type="repeat" description="WD" evidence="5">
    <location>
        <begin position="1214"/>
        <end position="1248"/>
    </location>
</feature>
<dbReference type="PROSITE" id="PS00108">
    <property type="entry name" value="PROTEIN_KINASE_ST"/>
    <property type="match status" value="1"/>
</dbReference>
<keyword evidence="6" id="KW-0175">Coiled coil</keyword>
<dbReference type="PROSITE" id="PS50011">
    <property type="entry name" value="PROTEIN_KINASE_DOM"/>
    <property type="match status" value="1"/>
</dbReference>
<evidence type="ECO:0000256" key="3">
    <source>
        <dbReference type="ARBA" id="ARBA00022777"/>
    </source>
</evidence>
<dbReference type="Gene3D" id="2.130.10.10">
    <property type="entry name" value="YVTN repeat-like/Quinoprotein amine dehydrogenase"/>
    <property type="match status" value="4"/>
</dbReference>
<dbReference type="SMART" id="SM00320">
    <property type="entry name" value="WD40"/>
    <property type="match status" value="9"/>
</dbReference>
<dbReference type="InterPro" id="IPR000719">
    <property type="entry name" value="Prot_kinase_dom"/>
</dbReference>
<protein>
    <recommendedName>
        <fullName evidence="8">Protein kinase domain-containing protein</fullName>
    </recommendedName>
</protein>
<feature type="compositionally biased region" description="Low complexity" evidence="7">
    <location>
        <begin position="42"/>
        <end position="52"/>
    </location>
</feature>
<evidence type="ECO:0000256" key="6">
    <source>
        <dbReference type="SAM" id="Coils"/>
    </source>
</evidence>
<keyword evidence="1" id="KW-0808">Transferase</keyword>
<gene>
    <name evidence="9" type="ORF">TsocGM_05465</name>
</gene>
<dbReference type="PROSITE" id="PS50294">
    <property type="entry name" value="WD_REPEATS_REGION"/>
    <property type="match status" value="1"/>
</dbReference>
<dbReference type="InterPro" id="IPR011009">
    <property type="entry name" value="Kinase-like_dom_sf"/>
</dbReference>
<keyword evidence="10" id="KW-1185">Reference proteome</keyword>
<evidence type="ECO:0000256" key="2">
    <source>
        <dbReference type="ARBA" id="ARBA00022741"/>
    </source>
</evidence>
<dbReference type="SUPFAM" id="SSF50998">
    <property type="entry name" value="Quinoprotein alcohol dehydrogenase-like"/>
    <property type="match status" value="1"/>
</dbReference>
<dbReference type="SMART" id="SM00220">
    <property type="entry name" value="S_TKc"/>
    <property type="match status" value="1"/>
</dbReference>
<feature type="compositionally biased region" description="Basic and acidic residues" evidence="7">
    <location>
        <begin position="1"/>
        <end position="12"/>
    </location>
</feature>
<feature type="region of interest" description="Disordered" evidence="7">
    <location>
        <begin position="123"/>
        <end position="183"/>
    </location>
</feature>
<dbReference type="GO" id="GO:0004674">
    <property type="term" value="F:protein serine/threonine kinase activity"/>
    <property type="evidence" value="ECO:0007669"/>
    <property type="project" value="TreeGrafter"/>
</dbReference>
<dbReference type="Proteomes" id="UP000280296">
    <property type="component" value="Unassembled WGS sequence"/>
</dbReference>
<reference evidence="9 10" key="1">
    <citation type="submission" date="2018-12" db="EMBL/GenBank/DDBJ databases">
        <authorList>
            <person name="Toschakov S.V."/>
        </authorList>
    </citation>
    <scope>NUCLEOTIDE SEQUENCE [LARGE SCALE GENOMIC DNA]</scope>
    <source>
        <strain evidence="9 10">GM2012</strain>
    </source>
</reference>
<evidence type="ECO:0000313" key="10">
    <source>
        <dbReference type="Proteomes" id="UP000280296"/>
    </source>
</evidence>
<dbReference type="SUPFAM" id="SSF56112">
    <property type="entry name" value="Protein kinase-like (PK-like)"/>
    <property type="match status" value="1"/>
</dbReference>
<dbReference type="EMBL" id="RYZH01000007">
    <property type="protein sequence ID" value="RUL88806.1"/>
    <property type="molecule type" value="Genomic_DNA"/>
</dbReference>